<feature type="domain" description="Arrestin-like N-terminal" evidence="3">
    <location>
        <begin position="7"/>
        <end position="152"/>
    </location>
</feature>
<proteinExistence type="inferred from homology"/>
<feature type="compositionally biased region" description="Basic and acidic residues" evidence="2">
    <location>
        <begin position="278"/>
        <end position="298"/>
    </location>
</feature>
<name>A0A177B2B2_9BILA</name>
<dbReference type="Gene3D" id="2.60.40.640">
    <property type="match status" value="1"/>
</dbReference>
<protein>
    <recommendedName>
        <fullName evidence="3">Arrestin-like N-terminal domain-containing protein</fullName>
    </recommendedName>
</protein>
<sequence>MDYIRSVEIELEKKVYFPGDKIRGNVIINASNTLYIKAIKIILRGKIHLAWQIKKKKDNRKICEERYLIDRKIYINQNKNKKNLGRRGSIYKHAFVIEQGKNAYHFTIVLPFIELPYSYESEYAWIRYYIRASLECNYGTPAQYLKYLTLIGPKCEKIPPTLKLNFSDLEADEIKNKNIPKSVEDEAQEINSNSSLSDEEKDKKTKKKSEKNKITTDINENNIEEMSSDSDVSSDFEDMDKVTSFAFLKRSERENIDMDVDDQIDTANGKENRKRKFKEGENDKPTLNSKEPKVDKKSINEKEDKLKNLDYDSSKLDVDEVSKVLRVLPATPKDLIQYFKNCKLNNSDLMQKLGVIIRIIKPSKKRVNGVLHLYIK</sequence>
<evidence type="ECO:0000313" key="4">
    <source>
        <dbReference type="EMBL" id="OAF67564.1"/>
    </source>
</evidence>
<dbReference type="InterPro" id="IPR050357">
    <property type="entry name" value="Arrestin_domain-protein"/>
</dbReference>
<dbReference type="SUPFAM" id="SSF46785">
    <property type="entry name" value="Winged helix' DNA-binding domain"/>
    <property type="match status" value="1"/>
</dbReference>
<dbReference type="AlphaFoldDB" id="A0A177B2B2"/>
<keyword evidence="5" id="KW-1185">Reference proteome</keyword>
<organism evidence="4 5">
    <name type="scientific">Intoshia linei</name>
    <dbReference type="NCBI Taxonomy" id="1819745"/>
    <lineage>
        <taxon>Eukaryota</taxon>
        <taxon>Metazoa</taxon>
        <taxon>Spiralia</taxon>
        <taxon>Lophotrochozoa</taxon>
        <taxon>Mesozoa</taxon>
        <taxon>Orthonectida</taxon>
        <taxon>Rhopaluridae</taxon>
        <taxon>Intoshia</taxon>
    </lineage>
</organism>
<reference evidence="4 5" key="1">
    <citation type="submission" date="2016-04" db="EMBL/GenBank/DDBJ databases">
        <title>The genome of Intoshia linei affirms orthonectids as highly simplified spiralians.</title>
        <authorList>
            <person name="Mikhailov K.V."/>
            <person name="Slusarev G.S."/>
            <person name="Nikitin M.A."/>
            <person name="Logacheva M.D."/>
            <person name="Penin A."/>
            <person name="Aleoshin V."/>
            <person name="Panchin Y.V."/>
        </authorList>
    </citation>
    <scope>NUCLEOTIDE SEQUENCE [LARGE SCALE GENOMIC DNA]</scope>
    <source>
        <strain evidence="4">Intl2013</strain>
        <tissue evidence="4">Whole animal</tissue>
    </source>
</reference>
<dbReference type="InterPro" id="IPR014752">
    <property type="entry name" value="Arrestin-like_C"/>
</dbReference>
<accession>A0A177B2B2</accession>
<evidence type="ECO:0000256" key="1">
    <source>
        <dbReference type="ARBA" id="ARBA00005298"/>
    </source>
</evidence>
<gene>
    <name evidence="4" type="ORF">A3Q56_04698</name>
</gene>
<dbReference type="InterPro" id="IPR036390">
    <property type="entry name" value="WH_DNA-bd_sf"/>
</dbReference>
<evidence type="ECO:0000313" key="5">
    <source>
        <dbReference type="Proteomes" id="UP000078046"/>
    </source>
</evidence>
<dbReference type="InterPro" id="IPR011021">
    <property type="entry name" value="Arrestin-like_N"/>
</dbReference>
<evidence type="ECO:0000256" key="2">
    <source>
        <dbReference type="SAM" id="MobiDB-lite"/>
    </source>
</evidence>
<dbReference type="InterPro" id="IPR014756">
    <property type="entry name" value="Ig_E-set"/>
</dbReference>
<dbReference type="PANTHER" id="PTHR11188:SF144">
    <property type="entry name" value="ARRESTIN C-TERMINAL-LIKE DOMAIN-CONTAINING PROTEIN"/>
    <property type="match status" value="1"/>
</dbReference>
<dbReference type="OrthoDB" id="7785529at2759"/>
<feature type="region of interest" description="Disordered" evidence="2">
    <location>
        <begin position="180"/>
        <end position="235"/>
    </location>
</feature>
<dbReference type="InterPro" id="IPR036388">
    <property type="entry name" value="WH-like_DNA-bd_sf"/>
</dbReference>
<dbReference type="GO" id="GO:0005737">
    <property type="term" value="C:cytoplasm"/>
    <property type="evidence" value="ECO:0007669"/>
    <property type="project" value="TreeGrafter"/>
</dbReference>
<dbReference type="SUPFAM" id="SSF81296">
    <property type="entry name" value="E set domains"/>
    <property type="match status" value="1"/>
</dbReference>
<dbReference type="GO" id="GO:0015031">
    <property type="term" value="P:protein transport"/>
    <property type="evidence" value="ECO:0007669"/>
    <property type="project" value="TreeGrafter"/>
</dbReference>
<dbReference type="EMBL" id="LWCA01000630">
    <property type="protein sequence ID" value="OAF67564.1"/>
    <property type="molecule type" value="Genomic_DNA"/>
</dbReference>
<comment type="caution">
    <text evidence="4">The sequence shown here is derived from an EMBL/GenBank/DDBJ whole genome shotgun (WGS) entry which is preliminary data.</text>
</comment>
<dbReference type="Gene3D" id="1.10.10.10">
    <property type="entry name" value="Winged helix-like DNA-binding domain superfamily/Winged helix DNA-binding domain"/>
    <property type="match status" value="1"/>
</dbReference>
<comment type="similarity">
    <text evidence="1">Belongs to the arrestin family.</text>
</comment>
<feature type="compositionally biased region" description="Acidic residues" evidence="2">
    <location>
        <begin position="222"/>
        <end position="235"/>
    </location>
</feature>
<dbReference type="PANTHER" id="PTHR11188">
    <property type="entry name" value="ARRESTIN DOMAIN CONTAINING PROTEIN"/>
    <property type="match status" value="1"/>
</dbReference>
<dbReference type="Pfam" id="PF00339">
    <property type="entry name" value="Arrestin_N"/>
    <property type="match status" value="1"/>
</dbReference>
<feature type="region of interest" description="Disordered" evidence="2">
    <location>
        <begin position="259"/>
        <end position="298"/>
    </location>
</feature>
<dbReference type="Proteomes" id="UP000078046">
    <property type="component" value="Unassembled WGS sequence"/>
</dbReference>
<evidence type="ECO:0000259" key="3">
    <source>
        <dbReference type="Pfam" id="PF00339"/>
    </source>
</evidence>